<organism evidence="1 2">
    <name type="scientific">Scylla paramamosain</name>
    <name type="common">Mud crab</name>
    <dbReference type="NCBI Taxonomy" id="85552"/>
    <lineage>
        <taxon>Eukaryota</taxon>
        <taxon>Metazoa</taxon>
        <taxon>Ecdysozoa</taxon>
        <taxon>Arthropoda</taxon>
        <taxon>Crustacea</taxon>
        <taxon>Multicrustacea</taxon>
        <taxon>Malacostraca</taxon>
        <taxon>Eumalacostraca</taxon>
        <taxon>Eucarida</taxon>
        <taxon>Decapoda</taxon>
        <taxon>Pleocyemata</taxon>
        <taxon>Brachyura</taxon>
        <taxon>Eubrachyura</taxon>
        <taxon>Portunoidea</taxon>
        <taxon>Portunidae</taxon>
        <taxon>Portuninae</taxon>
        <taxon>Scylla</taxon>
    </lineage>
</organism>
<dbReference type="EMBL" id="JARAKH010001217">
    <property type="protein sequence ID" value="KAK8373352.1"/>
    <property type="molecule type" value="Genomic_DNA"/>
</dbReference>
<evidence type="ECO:0000313" key="1">
    <source>
        <dbReference type="EMBL" id="KAK8373352.1"/>
    </source>
</evidence>
<protein>
    <submittedName>
        <fullName evidence="1">Uncharacterized protein</fullName>
    </submittedName>
</protein>
<comment type="caution">
    <text evidence="1">The sequence shown here is derived from an EMBL/GenBank/DDBJ whole genome shotgun (WGS) entry which is preliminary data.</text>
</comment>
<name>A0AAW0SET0_SCYPA</name>
<gene>
    <name evidence="1" type="ORF">O3P69_012609</name>
</gene>
<proteinExistence type="predicted"/>
<keyword evidence="2" id="KW-1185">Reference proteome</keyword>
<evidence type="ECO:0000313" key="2">
    <source>
        <dbReference type="Proteomes" id="UP001487740"/>
    </source>
</evidence>
<dbReference type="Proteomes" id="UP001487740">
    <property type="component" value="Unassembled WGS sequence"/>
</dbReference>
<dbReference type="AlphaFoldDB" id="A0AAW0SET0"/>
<sequence length="91" mass="9837">MIKSPTPTLVMTAKSFQISINGEKVLNNNITKFSEALEALYYYFSGSVQQSALVLCEVKTCVCCYSHPAGVVTVTCPDLPVTCPDLPVTCL</sequence>
<accession>A0AAW0SET0</accession>
<reference evidence="1 2" key="1">
    <citation type="submission" date="2023-03" db="EMBL/GenBank/DDBJ databases">
        <title>High-quality genome of Scylla paramamosain provides insights in environmental adaptation.</title>
        <authorList>
            <person name="Zhang L."/>
        </authorList>
    </citation>
    <scope>NUCLEOTIDE SEQUENCE [LARGE SCALE GENOMIC DNA]</scope>
    <source>
        <strain evidence="1">LZ_2023a</strain>
        <tissue evidence="1">Muscle</tissue>
    </source>
</reference>